<dbReference type="EMBL" id="MRZV01000465">
    <property type="protein sequence ID" value="PIK49452.1"/>
    <property type="molecule type" value="Genomic_DNA"/>
</dbReference>
<evidence type="ECO:0000313" key="6">
    <source>
        <dbReference type="Proteomes" id="UP000230750"/>
    </source>
</evidence>
<dbReference type="InterPro" id="IPR007940">
    <property type="entry name" value="SH3BP5"/>
</dbReference>
<evidence type="ECO:0000256" key="1">
    <source>
        <dbReference type="ARBA" id="ARBA00007796"/>
    </source>
</evidence>
<protein>
    <submittedName>
        <fullName evidence="5">Uncharacterized protein</fullName>
    </submittedName>
</protein>
<feature type="coiled-coil region" evidence="3">
    <location>
        <begin position="49"/>
        <end position="79"/>
    </location>
</feature>
<dbReference type="AlphaFoldDB" id="A0A2G8KN69"/>
<comment type="similarity">
    <text evidence="1">Belongs to the SH3BP5 family.</text>
</comment>
<evidence type="ECO:0000256" key="4">
    <source>
        <dbReference type="SAM" id="SignalP"/>
    </source>
</evidence>
<feature type="chain" id="PRO_5013748555" evidence="4">
    <location>
        <begin position="20"/>
        <end position="163"/>
    </location>
</feature>
<proteinExistence type="inferred from homology"/>
<sequence length="163" mass="18918">MSAANVCIAILWLFKWLVSLKFRPIQEWEDQAQLKMEEGNDGAENQIFHETIKKELEKLNNASEEINSSAAVLKELKMAYLFSLKDLSRMIGKRQQEYGTSVEEAKPYFKAKMATEELYDKKHAVADELLKAMLWLESAREVEKQTEEEFTKEKYSMKKLNGG</sequence>
<evidence type="ECO:0000256" key="3">
    <source>
        <dbReference type="SAM" id="Coils"/>
    </source>
</evidence>
<feature type="signal peptide" evidence="4">
    <location>
        <begin position="1"/>
        <end position="19"/>
    </location>
</feature>
<dbReference type="Proteomes" id="UP000230750">
    <property type="component" value="Unassembled WGS sequence"/>
</dbReference>
<keyword evidence="2 3" id="KW-0175">Coiled coil</keyword>
<gene>
    <name evidence="5" type="ORF">BSL78_13682</name>
</gene>
<name>A0A2G8KN69_STIJA</name>
<reference evidence="5 6" key="1">
    <citation type="journal article" date="2017" name="PLoS Biol.">
        <title>The sea cucumber genome provides insights into morphological evolution and visceral regeneration.</title>
        <authorList>
            <person name="Zhang X."/>
            <person name="Sun L."/>
            <person name="Yuan J."/>
            <person name="Sun Y."/>
            <person name="Gao Y."/>
            <person name="Zhang L."/>
            <person name="Li S."/>
            <person name="Dai H."/>
            <person name="Hamel J.F."/>
            <person name="Liu C."/>
            <person name="Yu Y."/>
            <person name="Liu S."/>
            <person name="Lin W."/>
            <person name="Guo K."/>
            <person name="Jin S."/>
            <person name="Xu P."/>
            <person name="Storey K.B."/>
            <person name="Huan P."/>
            <person name="Zhang T."/>
            <person name="Zhou Y."/>
            <person name="Zhang J."/>
            <person name="Lin C."/>
            <person name="Li X."/>
            <person name="Xing L."/>
            <person name="Huo D."/>
            <person name="Sun M."/>
            <person name="Wang L."/>
            <person name="Mercier A."/>
            <person name="Li F."/>
            <person name="Yang H."/>
            <person name="Xiang J."/>
        </authorList>
    </citation>
    <scope>NUCLEOTIDE SEQUENCE [LARGE SCALE GENOMIC DNA]</scope>
    <source>
        <strain evidence="5">Shaxun</strain>
        <tissue evidence="5">Muscle</tissue>
    </source>
</reference>
<keyword evidence="6" id="KW-1185">Reference proteome</keyword>
<keyword evidence="4" id="KW-0732">Signal</keyword>
<evidence type="ECO:0000256" key="2">
    <source>
        <dbReference type="ARBA" id="ARBA00023054"/>
    </source>
</evidence>
<organism evidence="5 6">
    <name type="scientific">Stichopus japonicus</name>
    <name type="common">Sea cucumber</name>
    <dbReference type="NCBI Taxonomy" id="307972"/>
    <lineage>
        <taxon>Eukaryota</taxon>
        <taxon>Metazoa</taxon>
        <taxon>Echinodermata</taxon>
        <taxon>Eleutherozoa</taxon>
        <taxon>Echinozoa</taxon>
        <taxon>Holothuroidea</taxon>
        <taxon>Aspidochirotacea</taxon>
        <taxon>Aspidochirotida</taxon>
        <taxon>Stichopodidae</taxon>
        <taxon>Apostichopus</taxon>
    </lineage>
</organism>
<dbReference type="GO" id="GO:0035556">
    <property type="term" value="P:intracellular signal transduction"/>
    <property type="evidence" value="ECO:0007669"/>
    <property type="project" value="InterPro"/>
</dbReference>
<dbReference type="Pfam" id="PF05276">
    <property type="entry name" value="SH3BP5"/>
    <property type="match status" value="1"/>
</dbReference>
<dbReference type="OrthoDB" id="446789at2759"/>
<comment type="caution">
    <text evidence="5">The sequence shown here is derived from an EMBL/GenBank/DDBJ whole genome shotgun (WGS) entry which is preliminary data.</text>
</comment>
<evidence type="ECO:0000313" key="5">
    <source>
        <dbReference type="EMBL" id="PIK49452.1"/>
    </source>
</evidence>
<accession>A0A2G8KN69</accession>